<dbReference type="AlphaFoldDB" id="T1KX68"/>
<evidence type="ECO:0000313" key="1">
    <source>
        <dbReference type="EnsemblMetazoa" id="tetur25g01320.1"/>
    </source>
</evidence>
<dbReference type="HOGENOM" id="CLU_3225231_0_0_1"/>
<dbReference type="Proteomes" id="UP000015104">
    <property type="component" value="Unassembled WGS sequence"/>
</dbReference>
<dbReference type="EMBL" id="CAEY01000676">
    <property type="status" value="NOT_ANNOTATED_CDS"/>
    <property type="molecule type" value="Genomic_DNA"/>
</dbReference>
<dbReference type="EnsemblMetazoa" id="tetur25g01320.1">
    <property type="protein sequence ID" value="tetur25g01320.1"/>
    <property type="gene ID" value="tetur25g01320"/>
</dbReference>
<evidence type="ECO:0000313" key="2">
    <source>
        <dbReference type="Proteomes" id="UP000015104"/>
    </source>
</evidence>
<protein>
    <submittedName>
        <fullName evidence="1">Uncharacterized protein</fullName>
    </submittedName>
</protein>
<accession>T1KX68</accession>
<proteinExistence type="predicted"/>
<organism evidence="1 2">
    <name type="scientific">Tetranychus urticae</name>
    <name type="common">Two-spotted spider mite</name>
    <dbReference type="NCBI Taxonomy" id="32264"/>
    <lineage>
        <taxon>Eukaryota</taxon>
        <taxon>Metazoa</taxon>
        <taxon>Ecdysozoa</taxon>
        <taxon>Arthropoda</taxon>
        <taxon>Chelicerata</taxon>
        <taxon>Arachnida</taxon>
        <taxon>Acari</taxon>
        <taxon>Acariformes</taxon>
        <taxon>Trombidiformes</taxon>
        <taxon>Prostigmata</taxon>
        <taxon>Eleutherengona</taxon>
        <taxon>Raphignathae</taxon>
        <taxon>Tetranychoidea</taxon>
        <taxon>Tetranychidae</taxon>
        <taxon>Tetranychus</taxon>
    </lineage>
</organism>
<reference evidence="1" key="2">
    <citation type="submission" date="2015-06" db="UniProtKB">
        <authorList>
            <consortium name="EnsemblMetazoa"/>
        </authorList>
    </citation>
    <scope>IDENTIFICATION</scope>
</reference>
<reference evidence="2" key="1">
    <citation type="submission" date="2011-08" db="EMBL/GenBank/DDBJ databases">
        <authorList>
            <person name="Rombauts S."/>
        </authorList>
    </citation>
    <scope>NUCLEOTIDE SEQUENCE</scope>
    <source>
        <strain evidence="2">London</strain>
    </source>
</reference>
<name>T1KX68_TETUR</name>
<sequence length="44" mass="5000">MELTFTNHKETAMAHLVKIMTNPQSIHNMAPLLSSNYQAKQSEI</sequence>
<keyword evidence="2" id="KW-1185">Reference proteome</keyword>